<dbReference type="Pfam" id="PF09594">
    <property type="entry name" value="GT87"/>
    <property type="match status" value="1"/>
</dbReference>
<keyword evidence="2" id="KW-1003">Cell membrane</keyword>
<feature type="transmembrane region" description="Helical" evidence="8">
    <location>
        <begin position="176"/>
        <end position="197"/>
    </location>
</feature>
<evidence type="ECO:0000256" key="7">
    <source>
        <dbReference type="ARBA" id="ARBA00024033"/>
    </source>
</evidence>
<feature type="transmembrane region" description="Helical" evidence="8">
    <location>
        <begin position="293"/>
        <end position="309"/>
    </location>
</feature>
<evidence type="ECO:0000256" key="8">
    <source>
        <dbReference type="SAM" id="Phobius"/>
    </source>
</evidence>
<feature type="transmembrane region" description="Helical" evidence="8">
    <location>
        <begin position="143"/>
        <end position="164"/>
    </location>
</feature>
<comment type="caution">
    <text evidence="9">The sequence shown here is derived from an EMBL/GenBank/DDBJ whole genome shotgun (WGS) entry which is preliminary data.</text>
</comment>
<evidence type="ECO:0000313" key="10">
    <source>
        <dbReference type="Proteomes" id="UP000295142"/>
    </source>
</evidence>
<dbReference type="InterPro" id="IPR018584">
    <property type="entry name" value="GT87"/>
</dbReference>
<protein>
    <submittedName>
        <fullName evidence="9">Uncharacterized protein DUF2029</fullName>
    </submittedName>
</protein>
<dbReference type="GO" id="GO:0005886">
    <property type="term" value="C:plasma membrane"/>
    <property type="evidence" value="ECO:0007669"/>
    <property type="project" value="UniProtKB-SubCell"/>
</dbReference>
<dbReference type="RefSeq" id="WP_132543372.1">
    <property type="nucleotide sequence ID" value="NZ_SLWW01000005.1"/>
</dbReference>
<dbReference type="AlphaFoldDB" id="A0A4R2KZ29"/>
<keyword evidence="3" id="KW-0808">Transferase</keyword>
<evidence type="ECO:0000256" key="6">
    <source>
        <dbReference type="ARBA" id="ARBA00023136"/>
    </source>
</evidence>
<sequence>MAFFNEDRLRTYPRIIVLGYLVSAVLTIGYWLARPLSGVANPGGDFIVFHAAARMAASGAAAQAYDPDALKQVYSTILPGMDNLLGWYYPPVFFLPLEPLAHLPYFAALAAWTTVTAALFALAVRPLIRHRDEAWAIAASAPVFYNLFDGQNGFLTAALVIWAFRALAVRPALAGVALGCLCYKPHLAILFPVLLAALGQWRAIGAAAATVAVAVGLSLVAYGVAPWQAFFAENLRNLSQFHGTAGSFPMARIASPHALVLGMGAGAGTARLVQLGFIAAVAAAILLMARRRVPLPLLFAFTVAAMVPASPHNFLYDWTVLVVPMLVLFREIERTGALAFEKAVMLAVFIAALPLGSLPIGMTMSPGVVVPLALMAVIARRAVRARDPDRDLA</sequence>
<gene>
    <name evidence="9" type="ORF">EV655_10560</name>
</gene>
<keyword evidence="5 8" id="KW-1133">Transmembrane helix</keyword>
<keyword evidence="10" id="KW-1185">Reference proteome</keyword>
<comment type="subcellular location">
    <subcellularLocation>
        <location evidence="1">Cell membrane</location>
        <topology evidence="1">Multi-pass membrane protein</topology>
    </subcellularLocation>
</comment>
<name>A0A4R2KZ29_9RHOB</name>
<dbReference type="GO" id="GO:0016758">
    <property type="term" value="F:hexosyltransferase activity"/>
    <property type="evidence" value="ECO:0007669"/>
    <property type="project" value="InterPro"/>
</dbReference>
<dbReference type="EMBL" id="SLWW01000005">
    <property type="protein sequence ID" value="TCO71955.1"/>
    <property type="molecule type" value="Genomic_DNA"/>
</dbReference>
<accession>A0A4R2KZ29</accession>
<evidence type="ECO:0000256" key="5">
    <source>
        <dbReference type="ARBA" id="ARBA00022989"/>
    </source>
</evidence>
<feature type="transmembrane region" description="Helical" evidence="8">
    <location>
        <begin position="258"/>
        <end position="286"/>
    </location>
</feature>
<comment type="similarity">
    <text evidence="7">Belongs to the glycosyltransferase 87 family.</text>
</comment>
<feature type="transmembrane region" description="Helical" evidence="8">
    <location>
        <begin position="103"/>
        <end position="122"/>
    </location>
</feature>
<feature type="transmembrane region" description="Helical" evidence="8">
    <location>
        <begin position="12"/>
        <end position="33"/>
    </location>
</feature>
<organism evidence="9 10">
    <name type="scientific">Rhodovulum euryhalinum</name>
    <dbReference type="NCBI Taxonomy" id="35805"/>
    <lineage>
        <taxon>Bacteria</taxon>
        <taxon>Pseudomonadati</taxon>
        <taxon>Pseudomonadota</taxon>
        <taxon>Alphaproteobacteria</taxon>
        <taxon>Rhodobacterales</taxon>
        <taxon>Paracoccaceae</taxon>
        <taxon>Rhodovulum</taxon>
    </lineage>
</organism>
<evidence type="ECO:0000256" key="3">
    <source>
        <dbReference type="ARBA" id="ARBA00022679"/>
    </source>
</evidence>
<evidence type="ECO:0000313" key="9">
    <source>
        <dbReference type="EMBL" id="TCO71955.1"/>
    </source>
</evidence>
<feature type="transmembrane region" description="Helical" evidence="8">
    <location>
        <begin position="204"/>
        <end position="225"/>
    </location>
</feature>
<proteinExistence type="inferred from homology"/>
<reference evidence="9 10" key="1">
    <citation type="submission" date="2019-03" db="EMBL/GenBank/DDBJ databases">
        <title>Genomic Encyclopedia of Type Strains, Phase IV (KMG-IV): sequencing the most valuable type-strain genomes for metagenomic binning, comparative biology and taxonomic classification.</title>
        <authorList>
            <person name="Goeker M."/>
        </authorList>
    </citation>
    <scope>NUCLEOTIDE SEQUENCE [LARGE SCALE GENOMIC DNA]</scope>
    <source>
        <strain evidence="9 10">DSM 4868</strain>
    </source>
</reference>
<evidence type="ECO:0000256" key="4">
    <source>
        <dbReference type="ARBA" id="ARBA00022692"/>
    </source>
</evidence>
<keyword evidence="6 8" id="KW-0472">Membrane</keyword>
<dbReference type="Proteomes" id="UP000295142">
    <property type="component" value="Unassembled WGS sequence"/>
</dbReference>
<evidence type="ECO:0000256" key="2">
    <source>
        <dbReference type="ARBA" id="ARBA00022475"/>
    </source>
</evidence>
<keyword evidence="4 8" id="KW-0812">Transmembrane</keyword>
<dbReference type="OrthoDB" id="7679563at2"/>
<evidence type="ECO:0000256" key="1">
    <source>
        <dbReference type="ARBA" id="ARBA00004651"/>
    </source>
</evidence>